<reference evidence="2 3" key="1">
    <citation type="journal article" date="2008" name="Nature">
        <title>The genome of Laccaria bicolor provides insights into mycorrhizal symbiosis.</title>
        <authorList>
            <person name="Martin F."/>
            <person name="Aerts A."/>
            <person name="Ahren D."/>
            <person name="Brun A."/>
            <person name="Danchin E.G.J."/>
            <person name="Duchaussoy F."/>
            <person name="Gibon J."/>
            <person name="Kohler A."/>
            <person name="Lindquist E."/>
            <person name="Pereda V."/>
            <person name="Salamov A."/>
            <person name="Shapiro H.J."/>
            <person name="Wuyts J."/>
            <person name="Blaudez D."/>
            <person name="Buee M."/>
            <person name="Brokstein P."/>
            <person name="Canbaeck B."/>
            <person name="Cohen D."/>
            <person name="Courty P.E."/>
            <person name="Coutinho P.M."/>
            <person name="Delaruelle C."/>
            <person name="Detter J.C."/>
            <person name="Deveau A."/>
            <person name="DiFazio S."/>
            <person name="Duplessis S."/>
            <person name="Fraissinet-Tachet L."/>
            <person name="Lucic E."/>
            <person name="Frey-Klett P."/>
            <person name="Fourrey C."/>
            <person name="Feussner I."/>
            <person name="Gay G."/>
            <person name="Grimwood J."/>
            <person name="Hoegger P.J."/>
            <person name="Jain P."/>
            <person name="Kilaru S."/>
            <person name="Labbe J."/>
            <person name="Lin Y.C."/>
            <person name="Legue V."/>
            <person name="Le Tacon F."/>
            <person name="Marmeisse R."/>
            <person name="Melayah D."/>
            <person name="Montanini B."/>
            <person name="Muratet M."/>
            <person name="Nehls U."/>
            <person name="Niculita-Hirzel H."/>
            <person name="Oudot-Le Secq M.P."/>
            <person name="Peter M."/>
            <person name="Quesneville H."/>
            <person name="Rajashekar B."/>
            <person name="Reich M."/>
            <person name="Rouhier N."/>
            <person name="Schmutz J."/>
            <person name="Yin T."/>
            <person name="Chalot M."/>
            <person name="Henrissat B."/>
            <person name="Kuees U."/>
            <person name="Lucas S."/>
            <person name="Van de Peer Y."/>
            <person name="Podila G.K."/>
            <person name="Polle A."/>
            <person name="Pukkila P.J."/>
            <person name="Richardson P.M."/>
            <person name="Rouze P."/>
            <person name="Sanders I.R."/>
            <person name="Stajich J.E."/>
            <person name="Tunlid A."/>
            <person name="Tuskan G."/>
            <person name="Grigoriev I.V."/>
        </authorList>
    </citation>
    <scope>NUCLEOTIDE SEQUENCE [LARGE SCALE GENOMIC DNA]</scope>
    <source>
        <strain evidence="3">S238N-H82 / ATCC MYA-4686</strain>
    </source>
</reference>
<protein>
    <submittedName>
        <fullName evidence="2">Ectomycorrhiza-regulated small secreted protein</fullName>
    </submittedName>
</protein>
<accession>B0DXL8</accession>
<proteinExistence type="predicted"/>
<organism evidence="3">
    <name type="scientific">Laccaria bicolor (strain S238N-H82 / ATCC MYA-4686)</name>
    <name type="common">Bicoloured deceiver</name>
    <name type="synonym">Laccaria laccata var. bicolor</name>
    <dbReference type="NCBI Taxonomy" id="486041"/>
    <lineage>
        <taxon>Eukaryota</taxon>
        <taxon>Fungi</taxon>
        <taxon>Dikarya</taxon>
        <taxon>Basidiomycota</taxon>
        <taxon>Agaricomycotina</taxon>
        <taxon>Agaricomycetes</taxon>
        <taxon>Agaricomycetidae</taxon>
        <taxon>Agaricales</taxon>
        <taxon>Agaricineae</taxon>
        <taxon>Hydnangiaceae</taxon>
        <taxon>Laccaria</taxon>
    </lineage>
</organism>
<dbReference type="InParanoid" id="B0DXL8"/>
<gene>
    <name evidence="2" type="primary">MISSP19</name>
    <name evidence="2" type="ORF">LACBIDRAFT_295729</name>
</gene>
<dbReference type="EMBL" id="DS547147">
    <property type="protein sequence ID" value="EDR00701.1"/>
    <property type="molecule type" value="Genomic_DNA"/>
</dbReference>
<dbReference type="HOGENOM" id="CLU_1619321_0_0_1"/>
<name>B0DXL8_LACBS</name>
<evidence type="ECO:0000313" key="3">
    <source>
        <dbReference type="Proteomes" id="UP000001194"/>
    </source>
</evidence>
<keyword evidence="1" id="KW-0732">Signal</keyword>
<dbReference type="AlphaFoldDB" id="B0DXL8"/>
<evidence type="ECO:0000313" key="2">
    <source>
        <dbReference type="EMBL" id="EDR00701.1"/>
    </source>
</evidence>
<keyword evidence="3" id="KW-1185">Reference proteome</keyword>
<feature type="chain" id="PRO_5002747386" evidence="1">
    <location>
        <begin position="21"/>
        <end position="164"/>
    </location>
</feature>
<feature type="signal peptide" evidence="1">
    <location>
        <begin position="1"/>
        <end position="20"/>
    </location>
</feature>
<dbReference type="GeneID" id="6084308"/>
<dbReference type="KEGG" id="lbc:LACBIDRAFT_295729"/>
<dbReference type="RefSeq" id="XP_001888710.1">
    <property type="nucleotide sequence ID" value="XM_001888675.1"/>
</dbReference>
<sequence>MVKFSAALFIAIAISAPALAIPTEKEHVARELSENVYERGLDAEDLNLSVRDFYEGDLSMREVNDLVEREPFFGAIFSAVKAAVKIGKGAKKIHDAKNRHRRKRDLEDSEVYQRSLDGEVMERDFEEDFQAREVDHFHARDFPDVDLFGRELDEFYEREIEDLD</sequence>
<dbReference type="Proteomes" id="UP000001194">
    <property type="component" value="Unassembled WGS sequence"/>
</dbReference>
<dbReference type="OrthoDB" id="10375849at2759"/>
<evidence type="ECO:0000256" key="1">
    <source>
        <dbReference type="SAM" id="SignalP"/>
    </source>
</evidence>